<evidence type="ECO:0000313" key="3">
    <source>
        <dbReference type="Proteomes" id="UP000008803"/>
    </source>
</evidence>
<dbReference type="BioCyc" id="ESIR657319:G136K-653-MONOMER"/>
<dbReference type="HOGENOM" id="CLU_2342574_0_0_9"/>
<evidence type="ECO:0000259" key="1">
    <source>
        <dbReference type="Pfam" id="PF01210"/>
    </source>
</evidence>
<dbReference type="Pfam" id="PF01210">
    <property type="entry name" value="NAD_Gly3P_dh_N"/>
    <property type="match status" value="1"/>
</dbReference>
<accession>D4JSE8</accession>
<reference evidence="2 3" key="2">
    <citation type="submission" date="2010-03" db="EMBL/GenBank/DDBJ databases">
        <authorList>
            <person name="Pajon A."/>
        </authorList>
    </citation>
    <scope>NUCLEOTIDE SEQUENCE [LARGE SCALE GENOMIC DNA]</scope>
    <source>
        <strain evidence="2 3">70/3</strain>
    </source>
</reference>
<dbReference type="Proteomes" id="UP000008803">
    <property type="component" value="Chromosome"/>
</dbReference>
<dbReference type="GO" id="GO:0051287">
    <property type="term" value="F:NAD binding"/>
    <property type="evidence" value="ECO:0007669"/>
    <property type="project" value="InterPro"/>
</dbReference>
<sequence length="97" mass="10851">MAKITILGCGFGTALAIMWDKYGHNVTAWSKYQEEIDAIMNDGEHKRLLPGVIVPPTIRLTTDINCVSDCDILVFAIPSKFVREVAQKVKSYVKRIP</sequence>
<dbReference type="InterPro" id="IPR011128">
    <property type="entry name" value="G3P_DH_NAD-dep_N"/>
</dbReference>
<protein>
    <submittedName>
        <fullName evidence="2">Glycerol-3-phosphate dehydrogenase</fullName>
    </submittedName>
</protein>
<name>D4JSE8_9FIRM</name>
<evidence type="ECO:0000313" key="2">
    <source>
        <dbReference type="EMBL" id="CBK96017.1"/>
    </source>
</evidence>
<dbReference type="InterPro" id="IPR036291">
    <property type="entry name" value="NAD(P)-bd_dom_sf"/>
</dbReference>
<feature type="domain" description="Glycerol-3-phosphate dehydrogenase NAD-dependent N-terminal" evidence="1">
    <location>
        <begin position="3"/>
        <end position="94"/>
    </location>
</feature>
<gene>
    <name evidence="2" type="ORF">EUS_07680</name>
</gene>
<proteinExistence type="predicted"/>
<dbReference type="GO" id="GO:0016616">
    <property type="term" value="F:oxidoreductase activity, acting on the CH-OH group of donors, NAD or NADP as acceptor"/>
    <property type="evidence" value="ECO:0007669"/>
    <property type="project" value="InterPro"/>
</dbReference>
<dbReference type="EMBL" id="FP929044">
    <property type="protein sequence ID" value="CBK96017.1"/>
    <property type="molecule type" value="Genomic_DNA"/>
</dbReference>
<dbReference type="GO" id="GO:0046168">
    <property type="term" value="P:glycerol-3-phosphate catabolic process"/>
    <property type="evidence" value="ECO:0007669"/>
    <property type="project" value="InterPro"/>
</dbReference>
<dbReference type="KEGG" id="esu:EUS_07680"/>
<reference evidence="2 3" key="1">
    <citation type="submission" date="2010-03" db="EMBL/GenBank/DDBJ databases">
        <title>The genome sequence of Eubacterium siraeum 70/3.</title>
        <authorList>
            <consortium name="metaHIT consortium -- http://www.metahit.eu/"/>
            <person name="Pajon A."/>
            <person name="Turner K."/>
            <person name="Parkhill J."/>
            <person name="Duncan S."/>
            <person name="Flint H."/>
        </authorList>
    </citation>
    <scope>NUCLEOTIDE SEQUENCE [LARGE SCALE GENOMIC DNA]</scope>
    <source>
        <strain evidence="2 3">70/3</strain>
    </source>
</reference>
<dbReference type="SUPFAM" id="SSF51735">
    <property type="entry name" value="NAD(P)-binding Rossmann-fold domains"/>
    <property type="match status" value="1"/>
</dbReference>
<dbReference type="PATRIC" id="fig|657319.3.peg.1016"/>
<organism evidence="2 3">
    <name type="scientific">[Eubacterium] siraeum 70/3</name>
    <dbReference type="NCBI Taxonomy" id="657319"/>
    <lineage>
        <taxon>Bacteria</taxon>
        <taxon>Bacillati</taxon>
        <taxon>Bacillota</taxon>
        <taxon>Clostridia</taxon>
        <taxon>Eubacteriales</taxon>
        <taxon>Oscillospiraceae</taxon>
        <taxon>Oscillospiraceae incertae sedis</taxon>
    </lineage>
</organism>
<dbReference type="Gene3D" id="3.40.50.720">
    <property type="entry name" value="NAD(P)-binding Rossmann-like Domain"/>
    <property type="match status" value="1"/>
</dbReference>
<dbReference type="AlphaFoldDB" id="D4JSE8"/>